<dbReference type="RefSeq" id="WP_215618465.1">
    <property type="nucleotide sequence ID" value="NZ_JADOER010000009.1"/>
</dbReference>
<reference evidence="1 2" key="1">
    <citation type="journal article" date="2021" name="Mar. Drugs">
        <title>Genome Reduction and Secondary Metabolism of the Marine Sponge-Associated Cyanobacterium Leptothoe.</title>
        <authorList>
            <person name="Konstantinou D."/>
            <person name="Popin R.V."/>
            <person name="Fewer D.P."/>
            <person name="Sivonen K."/>
            <person name="Gkelis S."/>
        </authorList>
    </citation>
    <scope>NUCLEOTIDE SEQUENCE [LARGE SCALE GENOMIC DNA]</scope>
    <source>
        <strain evidence="1 2">TAU-MAC 1615</strain>
    </source>
</reference>
<sequence>MTDRLIPESELKAIVKQILADLLGVNPAQQHQRQWYKASEAAPLVDMDTPNNLHDLRMSGDLIEGKHWRQTNGANSKRPTYQYHVGNCRKFLENKRS</sequence>
<evidence type="ECO:0000313" key="1">
    <source>
        <dbReference type="EMBL" id="MBT9312565.1"/>
    </source>
</evidence>
<keyword evidence="2" id="KW-1185">Reference proteome</keyword>
<gene>
    <name evidence="1" type="ORF">IXB28_10140</name>
</gene>
<proteinExistence type="predicted"/>
<accession>A0ABS5Y6H6</accession>
<comment type="caution">
    <text evidence="1">The sequence shown here is derived from an EMBL/GenBank/DDBJ whole genome shotgun (WGS) entry which is preliminary data.</text>
</comment>
<dbReference type="EMBL" id="JADOER010000009">
    <property type="protein sequence ID" value="MBT9312565.1"/>
    <property type="molecule type" value="Genomic_DNA"/>
</dbReference>
<organism evidence="1 2">
    <name type="scientific">Leptothoe kymatousa TAU-MAC 1615</name>
    <dbReference type="NCBI Taxonomy" id="2364775"/>
    <lineage>
        <taxon>Bacteria</taxon>
        <taxon>Bacillati</taxon>
        <taxon>Cyanobacteriota</taxon>
        <taxon>Cyanophyceae</taxon>
        <taxon>Nodosilineales</taxon>
        <taxon>Cymatolegaceae</taxon>
        <taxon>Leptothoe</taxon>
        <taxon>Leptothoe kymatousa</taxon>
    </lineage>
</organism>
<name>A0ABS5Y6H6_9CYAN</name>
<protein>
    <submittedName>
        <fullName evidence="1">Uncharacterized protein</fullName>
    </submittedName>
</protein>
<evidence type="ECO:0000313" key="2">
    <source>
        <dbReference type="Proteomes" id="UP001196661"/>
    </source>
</evidence>
<dbReference type="Proteomes" id="UP001196661">
    <property type="component" value="Unassembled WGS sequence"/>
</dbReference>